<dbReference type="InterPro" id="IPR029001">
    <property type="entry name" value="ITPase-like_fam"/>
</dbReference>
<dbReference type="NCBIfam" id="TIGR00042">
    <property type="entry name" value="RdgB/HAM1 family non-canonical purine NTP pyrophosphatase"/>
    <property type="match status" value="1"/>
</dbReference>
<dbReference type="GO" id="GO:0000166">
    <property type="term" value="F:nucleotide binding"/>
    <property type="evidence" value="ECO:0007669"/>
    <property type="project" value="UniProtKB-KW"/>
</dbReference>
<evidence type="ECO:0000256" key="10">
    <source>
        <dbReference type="HAMAP-Rule" id="MF_01405"/>
    </source>
</evidence>
<comment type="catalytic activity">
    <reaction evidence="10">
        <text>ITP + H2O = IMP + diphosphate + H(+)</text>
        <dbReference type="Rhea" id="RHEA:29399"/>
        <dbReference type="ChEBI" id="CHEBI:15377"/>
        <dbReference type="ChEBI" id="CHEBI:15378"/>
        <dbReference type="ChEBI" id="CHEBI:33019"/>
        <dbReference type="ChEBI" id="CHEBI:58053"/>
        <dbReference type="ChEBI" id="CHEBI:61402"/>
        <dbReference type="EC" id="3.6.1.66"/>
    </reaction>
</comment>
<feature type="binding site" evidence="10">
    <location>
        <position position="70"/>
    </location>
    <ligand>
        <name>substrate</name>
    </ligand>
</feature>
<dbReference type="Pfam" id="PF01725">
    <property type="entry name" value="Ham1p_like"/>
    <property type="match status" value="1"/>
</dbReference>
<name>A0A8J6UNB3_9BACT</name>
<comment type="catalytic activity">
    <reaction evidence="8 10">
        <text>dITP + H2O = dIMP + diphosphate + H(+)</text>
        <dbReference type="Rhea" id="RHEA:28342"/>
        <dbReference type="ChEBI" id="CHEBI:15377"/>
        <dbReference type="ChEBI" id="CHEBI:15378"/>
        <dbReference type="ChEBI" id="CHEBI:33019"/>
        <dbReference type="ChEBI" id="CHEBI:61194"/>
        <dbReference type="ChEBI" id="CHEBI:61382"/>
        <dbReference type="EC" id="3.6.1.66"/>
    </reaction>
</comment>
<dbReference type="PANTHER" id="PTHR11067">
    <property type="entry name" value="INOSINE TRIPHOSPHATE PYROPHOSPHATASE/HAM1 PROTEIN"/>
    <property type="match status" value="1"/>
</dbReference>
<dbReference type="Proteomes" id="UP000632828">
    <property type="component" value="Unassembled WGS sequence"/>
</dbReference>
<dbReference type="EC" id="3.6.1.66" evidence="10"/>
<proteinExistence type="inferred from homology"/>
<keyword evidence="4 10" id="KW-0547">Nucleotide-binding</keyword>
<comment type="catalytic activity">
    <reaction evidence="9 10">
        <text>XTP + H2O = XMP + diphosphate + H(+)</text>
        <dbReference type="Rhea" id="RHEA:28610"/>
        <dbReference type="ChEBI" id="CHEBI:15377"/>
        <dbReference type="ChEBI" id="CHEBI:15378"/>
        <dbReference type="ChEBI" id="CHEBI:33019"/>
        <dbReference type="ChEBI" id="CHEBI:57464"/>
        <dbReference type="ChEBI" id="CHEBI:61314"/>
        <dbReference type="EC" id="3.6.1.66"/>
    </reaction>
</comment>
<dbReference type="FunFam" id="3.90.950.10:FF:000001">
    <property type="entry name" value="dITP/XTP pyrophosphatase"/>
    <property type="match status" value="1"/>
</dbReference>
<accession>A0A8J6UNB3</accession>
<dbReference type="CDD" id="cd00515">
    <property type="entry name" value="HAM1"/>
    <property type="match status" value="1"/>
</dbReference>
<dbReference type="GO" id="GO:0036222">
    <property type="term" value="F:XTP diphosphatase activity"/>
    <property type="evidence" value="ECO:0007669"/>
    <property type="project" value="UniProtKB-UniRule"/>
</dbReference>
<dbReference type="GO" id="GO:0009117">
    <property type="term" value="P:nucleotide metabolic process"/>
    <property type="evidence" value="ECO:0007669"/>
    <property type="project" value="UniProtKB-KW"/>
</dbReference>
<keyword evidence="3 10" id="KW-0479">Metal-binding</keyword>
<evidence type="ECO:0000256" key="2">
    <source>
        <dbReference type="ARBA" id="ARBA00011738"/>
    </source>
</evidence>
<comment type="caution">
    <text evidence="12">The sequence shown here is derived from an EMBL/GenBank/DDBJ whole genome shotgun (WGS) entry which is preliminary data.</text>
</comment>
<feature type="binding site" evidence="10">
    <location>
        <position position="69"/>
    </location>
    <ligand>
        <name>Mg(2+)</name>
        <dbReference type="ChEBI" id="CHEBI:18420"/>
    </ligand>
</feature>
<comment type="caution">
    <text evidence="10">Lacks conserved residue(s) required for the propagation of feature annotation.</text>
</comment>
<organism evidence="12 13">
    <name type="scientific">Pelovirga terrestris</name>
    <dbReference type="NCBI Taxonomy" id="2771352"/>
    <lineage>
        <taxon>Bacteria</taxon>
        <taxon>Pseudomonadati</taxon>
        <taxon>Thermodesulfobacteriota</taxon>
        <taxon>Desulfuromonadia</taxon>
        <taxon>Geobacterales</taxon>
        <taxon>Geobacteraceae</taxon>
        <taxon>Pelovirga</taxon>
    </lineage>
</organism>
<evidence type="ECO:0000313" key="13">
    <source>
        <dbReference type="Proteomes" id="UP000632828"/>
    </source>
</evidence>
<keyword evidence="6 10" id="KW-0460">Magnesium</keyword>
<evidence type="ECO:0000256" key="8">
    <source>
        <dbReference type="ARBA" id="ARBA00051875"/>
    </source>
</evidence>
<feature type="active site" description="Proton acceptor" evidence="10">
    <location>
        <position position="69"/>
    </location>
</feature>
<evidence type="ECO:0000313" key="12">
    <source>
        <dbReference type="EMBL" id="MBD1399194.1"/>
    </source>
</evidence>
<keyword evidence="13" id="KW-1185">Reference proteome</keyword>
<dbReference type="InterPro" id="IPR020922">
    <property type="entry name" value="dITP/XTP_pyrophosphatase"/>
</dbReference>
<dbReference type="Gene3D" id="3.90.950.10">
    <property type="match status" value="1"/>
</dbReference>
<feature type="binding site" evidence="10">
    <location>
        <position position="175"/>
    </location>
    <ligand>
        <name>substrate</name>
    </ligand>
</feature>
<dbReference type="GO" id="GO:0005829">
    <property type="term" value="C:cytosol"/>
    <property type="evidence" value="ECO:0007669"/>
    <property type="project" value="TreeGrafter"/>
</dbReference>
<comment type="subunit">
    <text evidence="2 10">Homodimer.</text>
</comment>
<comment type="cofactor">
    <cofactor evidence="10">
        <name>Mg(2+)</name>
        <dbReference type="ChEBI" id="CHEBI:18420"/>
    </cofactor>
    <text evidence="10">Binds 1 Mg(2+) ion per subunit.</text>
</comment>
<sequence>MKLLVATGNEGKLRELVQLLAPLDLDVMGLDQLDNPPVVAEDGATFADNARKKALTLARFSGCLTLADDSGLCVDVMDGAPGVFSARYAGEQGDDKANNARLVRELGDIPLNQRKAHFHCCIALAWPDGRCETVEGRVDGLIIDQQRGSHGFGYDPLFLVPEYGKTMAELPADIKNRISHRGRALQKIVPLLKTIVQD</sequence>
<dbReference type="InterPro" id="IPR002637">
    <property type="entry name" value="RdgB/HAM1"/>
</dbReference>
<evidence type="ECO:0000256" key="11">
    <source>
        <dbReference type="RuleBase" id="RU003781"/>
    </source>
</evidence>
<dbReference type="GO" id="GO:0036220">
    <property type="term" value="F:ITP diphosphatase activity"/>
    <property type="evidence" value="ECO:0007669"/>
    <property type="project" value="UniProtKB-UniRule"/>
</dbReference>
<keyword evidence="7 10" id="KW-0546">Nucleotide metabolism</keyword>
<evidence type="ECO:0000256" key="1">
    <source>
        <dbReference type="ARBA" id="ARBA00008023"/>
    </source>
</evidence>
<feature type="binding site" evidence="10">
    <location>
        <begin position="180"/>
        <end position="181"/>
    </location>
    <ligand>
        <name>substrate</name>
    </ligand>
</feature>
<dbReference type="SUPFAM" id="SSF52972">
    <property type="entry name" value="ITPase-like"/>
    <property type="match status" value="1"/>
</dbReference>
<protein>
    <recommendedName>
        <fullName evidence="10">dITP/XTP pyrophosphatase</fullName>
        <ecNumber evidence="10">3.6.1.66</ecNumber>
    </recommendedName>
    <alternativeName>
        <fullName evidence="10">Non-canonical purine NTP pyrophosphatase</fullName>
    </alternativeName>
    <alternativeName>
        <fullName evidence="10">Non-standard purine NTP pyrophosphatase</fullName>
    </alternativeName>
    <alternativeName>
        <fullName evidence="10">Nucleoside-triphosphate diphosphatase</fullName>
    </alternativeName>
    <alternativeName>
        <fullName evidence="10">Nucleoside-triphosphate pyrophosphatase</fullName>
        <shortName evidence="10">NTPase</shortName>
    </alternativeName>
</protein>
<comment type="function">
    <text evidence="10">Pyrophosphatase that catalyzes the hydrolysis of nucleoside triphosphates to their monophosphate derivatives, with a high preference for the non-canonical purine nucleotides XTP (xanthosine triphosphate), dITP (deoxyinosine triphosphate) and ITP. Seems to function as a house-cleaning enzyme that removes non-canonical purine nucleotides from the nucleotide pool, thus preventing their incorporation into DNA/RNA and avoiding chromosomal lesions.</text>
</comment>
<dbReference type="PANTHER" id="PTHR11067:SF9">
    <property type="entry name" value="INOSINE TRIPHOSPHATE PYROPHOSPHATASE"/>
    <property type="match status" value="1"/>
</dbReference>
<feature type="binding site" evidence="10">
    <location>
        <begin position="152"/>
        <end position="155"/>
    </location>
    <ligand>
        <name>substrate</name>
    </ligand>
</feature>
<evidence type="ECO:0000256" key="7">
    <source>
        <dbReference type="ARBA" id="ARBA00023080"/>
    </source>
</evidence>
<evidence type="ECO:0000256" key="3">
    <source>
        <dbReference type="ARBA" id="ARBA00022723"/>
    </source>
</evidence>
<evidence type="ECO:0000256" key="4">
    <source>
        <dbReference type="ARBA" id="ARBA00022741"/>
    </source>
</evidence>
<evidence type="ECO:0000256" key="6">
    <source>
        <dbReference type="ARBA" id="ARBA00022842"/>
    </source>
</evidence>
<dbReference type="EMBL" id="JACWUN010000001">
    <property type="protein sequence ID" value="MBD1399194.1"/>
    <property type="molecule type" value="Genomic_DNA"/>
</dbReference>
<dbReference type="GO" id="GO:0046872">
    <property type="term" value="F:metal ion binding"/>
    <property type="evidence" value="ECO:0007669"/>
    <property type="project" value="UniProtKB-KW"/>
</dbReference>
<gene>
    <name evidence="12" type="ORF">ICT70_00745</name>
</gene>
<evidence type="ECO:0000256" key="9">
    <source>
        <dbReference type="ARBA" id="ARBA00052017"/>
    </source>
</evidence>
<dbReference type="AlphaFoldDB" id="A0A8J6UNB3"/>
<dbReference type="GO" id="GO:0035870">
    <property type="term" value="F:dITP diphosphatase activity"/>
    <property type="evidence" value="ECO:0007669"/>
    <property type="project" value="UniProtKB-UniRule"/>
</dbReference>
<dbReference type="GO" id="GO:0017111">
    <property type="term" value="F:ribonucleoside triphosphate phosphatase activity"/>
    <property type="evidence" value="ECO:0007669"/>
    <property type="project" value="InterPro"/>
</dbReference>
<reference evidence="12" key="1">
    <citation type="submission" date="2020-09" db="EMBL/GenBank/DDBJ databases">
        <title>Pelobacter alkaliphilus sp. nov., a novel anaerobic arsenate-reducing bacterium from terrestrial mud volcano.</title>
        <authorList>
            <person name="Khomyakova M.A."/>
            <person name="Merkel A.Y."/>
            <person name="Slobodkin A.I."/>
        </authorList>
    </citation>
    <scope>NUCLEOTIDE SEQUENCE</scope>
    <source>
        <strain evidence="12">M08fum</strain>
    </source>
</reference>
<dbReference type="GO" id="GO:0009146">
    <property type="term" value="P:purine nucleoside triphosphate catabolic process"/>
    <property type="evidence" value="ECO:0007669"/>
    <property type="project" value="UniProtKB-UniRule"/>
</dbReference>
<comment type="similarity">
    <text evidence="1 10 11">Belongs to the HAM1 NTPase family.</text>
</comment>
<dbReference type="HAMAP" id="MF_01405">
    <property type="entry name" value="Non_canon_purine_NTPase"/>
    <property type="match status" value="1"/>
</dbReference>
<evidence type="ECO:0000256" key="5">
    <source>
        <dbReference type="ARBA" id="ARBA00022801"/>
    </source>
</evidence>
<dbReference type="NCBIfam" id="NF011397">
    <property type="entry name" value="PRK14822.1"/>
    <property type="match status" value="1"/>
</dbReference>
<keyword evidence="5 10" id="KW-0378">Hydrolase</keyword>
<feature type="binding site" evidence="10">
    <location>
        <begin position="7"/>
        <end position="12"/>
    </location>
    <ligand>
        <name>substrate</name>
    </ligand>
</feature>